<dbReference type="GO" id="GO:0045490">
    <property type="term" value="P:pectin catabolic process"/>
    <property type="evidence" value="ECO:0007669"/>
    <property type="project" value="TreeGrafter"/>
</dbReference>
<comment type="caution">
    <text evidence="5">The sequence shown here is derived from an EMBL/GenBank/DDBJ whole genome shotgun (WGS) entry which is preliminary data.</text>
</comment>
<comment type="catalytic activity">
    <reaction evidence="4">
        <text>The enzyme specifically hydrolyzes (1-&gt;4)-beta-D-galactosidic linkages in type I arabinogalactans.</text>
        <dbReference type="EC" id="3.2.1.89"/>
    </reaction>
</comment>
<reference evidence="5 6" key="1">
    <citation type="submission" date="2019-08" db="EMBL/GenBank/DDBJ databases">
        <title>Genome of Phaeodactylibacter luteus.</title>
        <authorList>
            <person name="Bowman J.P."/>
        </authorList>
    </citation>
    <scope>NUCLEOTIDE SEQUENCE [LARGE SCALE GENOMIC DNA]</scope>
    <source>
        <strain evidence="5 6">KCTC 42180</strain>
    </source>
</reference>
<dbReference type="Pfam" id="PF07745">
    <property type="entry name" value="Glyco_hydro_53"/>
    <property type="match status" value="1"/>
</dbReference>
<feature type="chain" id="PRO_5023011365" description="Arabinogalactan endo-beta-1,4-galactanase" evidence="4">
    <location>
        <begin position="27"/>
        <end position="469"/>
    </location>
</feature>
<evidence type="ECO:0000256" key="2">
    <source>
        <dbReference type="ARBA" id="ARBA00022801"/>
    </source>
</evidence>
<dbReference type="EC" id="3.2.1.89" evidence="4"/>
<protein>
    <recommendedName>
        <fullName evidence="4">Arabinogalactan endo-beta-1,4-galactanase</fullName>
        <ecNumber evidence="4">3.2.1.89</ecNumber>
    </recommendedName>
</protein>
<dbReference type="PANTHER" id="PTHR34983">
    <property type="entry name" value="ARABINOGALACTAN ENDO-BETA-1,4-GALACTANASE A"/>
    <property type="match status" value="1"/>
</dbReference>
<accession>A0A5C6RKX5</accession>
<comment type="similarity">
    <text evidence="1 4">Belongs to the glycosyl hydrolase 53 family.</text>
</comment>
<evidence type="ECO:0000256" key="4">
    <source>
        <dbReference type="RuleBase" id="RU361192"/>
    </source>
</evidence>
<keyword evidence="3 4" id="KW-0326">Glycosidase</keyword>
<gene>
    <name evidence="5" type="ORF">FRY97_13330</name>
</gene>
<sequence length="469" mass="51142">MIMLNRTILSLIAVLMLAAALNGQSAFIRGADLSYVQEMEDCGALFKDTAGNPADPFELFAQAGCDMVRLRLWHTPAWYDTLNSGQRYSDFTDVLEAAQRSKGAGMGVLLDYHLSDFWADPGRQWVPGAWLPVVHDLPALSDSVYQHIYTTLMAMHEAGALPEMVQVGNETNRGILLTQEENDAGWVLDWPRNAALFQAGLQAVSDVESETGQDIRKAIHIAGPTNVGWLMEGFAANDVTGFEVIGLSYYWQWHQPTTIAQTGSIISSLVADYPGKEVMIFETGYPWTMDWADGASNILTDTHPDYAPASPDAQRRWLEDLSDAVAANGGSGVFYWEPAWVSTACSTPWGQGSHKENATFFDFDSRVLEGGGMDWFGGEATTPTIDAAPQIQVVLQQRGQALWVELPAELPALLRCDVYDIGGRGVRSFPLQGGGQEFRLSGLPAGTYVAVVQSAGQVFASKLFEQAGE</sequence>
<dbReference type="EMBL" id="VOOR01000027">
    <property type="protein sequence ID" value="TXB62595.1"/>
    <property type="molecule type" value="Genomic_DNA"/>
</dbReference>
<evidence type="ECO:0000313" key="5">
    <source>
        <dbReference type="EMBL" id="TXB62595.1"/>
    </source>
</evidence>
<keyword evidence="2 4" id="KW-0378">Hydrolase</keyword>
<evidence type="ECO:0000256" key="3">
    <source>
        <dbReference type="ARBA" id="ARBA00023295"/>
    </source>
</evidence>
<proteinExistence type="inferred from homology"/>
<keyword evidence="6" id="KW-1185">Reference proteome</keyword>
<keyword evidence="4" id="KW-0732">Signal</keyword>
<dbReference type="SUPFAM" id="SSF51445">
    <property type="entry name" value="(Trans)glycosidases"/>
    <property type="match status" value="1"/>
</dbReference>
<dbReference type="GO" id="GO:0015926">
    <property type="term" value="F:glucosidase activity"/>
    <property type="evidence" value="ECO:0007669"/>
    <property type="project" value="InterPro"/>
</dbReference>
<dbReference type="Gene3D" id="3.20.20.80">
    <property type="entry name" value="Glycosidases"/>
    <property type="match status" value="1"/>
</dbReference>
<dbReference type="PANTHER" id="PTHR34983:SF2">
    <property type="entry name" value="ENDO-BETA-1,4-GALACTANASE"/>
    <property type="match status" value="1"/>
</dbReference>
<evidence type="ECO:0000256" key="1">
    <source>
        <dbReference type="ARBA" id="ARBA00010687"/>
    </source>
</evidence>
<dbReference type="Proteomes" id="UP000321580">
    <property type="component" value="Unassembled WGS sequence"/>
</dbReference>
<dbReference type="OrthoDB" id="9768786at2"/>
<feature type="signal peptide" evidence="4">
    <location>
        <begin position="1"/>
        <end position="26"/>
    </location>
</feature>
<evidence type="ECO:0000313" key="6">
    <source>
        <dbReference type="Proteomes" id="UP000321580"/>
    </source>
</evidence>
<dbReference type="InterPro" id="IPR011683">
    <property type="entry name" value="Glyco_hydro_53"/>
</dbReference>
<dbReference type="AlphaFoldDB" id="A0A5C6RKX5"/>
<dbReference type="GO" id="GO:0031218">
    <property type="term" value="F:arabinogalactan endo-1,4-beta-galactosidase activity"/>
    <property type="evidence" value="ECO:0007669"/>
    <property type="project" value="UniProtKB-EC"/>
</dbReference>
<organism evidence="5 6">
    <name type="scientific">Phaeodactylibacter luteus</name>
    <dbReference type="NCBI Taxonomy" id="1564516"/>
    <lineage>
        <taxon>Bacteria</taxon>
        <taxon>Pseudomonadati</taxon>
        <taxon>Bacteroidota</taxon>
        <taxon>Saprospiria</taxon>
        <taxon>Saprospirales</taxon>
        <taxon>Haliscomenobacteraceae</taxon>
        <taxon>Phaeodactylibacter</taxon>
    </lineage>
</organism>
<dbReference type="InterPro" id="IPR017853">
    <property type="entry name" value="GH"/>
</dbReference>
<name>A0A5C6RKX5_9BACT</name>